<evidence type="ECO:0000256" key="3">
    <source>
        <dbReference type="ARBA" id="ARBA00022723"/>
    </source>
</evidence>
<proteinExistence type="inferred from homology"/>
<dbReference type="Gene3D" id="1.20.120.50">
    <property type="entry name" value="Hemerythrin-like"/>
    <property type="match status" value="1"/>
</dbReference>
<evidence type="ECO:0000256" key="2">
    <source>
        <dbReference type="ARBA" id="ARBA00022621"/>
    </source>
</evidence>
<dbReference type="CDD" id="cd12107">
    <property type="entry name" value="Hemerythrin"/>
    <property type="match status" value="1"/>
</dbReference>
<dbReference type="InterPro" id="IPR012312">
    <property type="entry name" value="Hemerythrin-like"/>
</dbReference>
<comment type="similarity">
    <text evidence="1">Belongs to the hemerythrin family.</text>
</comment>
<sequence>MPYIDPSQIPELPLAFMNSDHAEEVRLLEDLGVALDAHRKGGAAQPVLERLALLAVHTREHFLREEQVMRETAFPAYPIHKAEHDRVLAEMDQEARRFREGGDPARLWSYLFEVVPAWFVQHIRTMDHMTARFVAARAAAPSARV</sequence>
<dbReference type="Pfam" id="PF01814">
    <property type="entry name" value="Hemerythrin"/>
    <property type="match status" value="1"/>
</dbReference>
<dbReference type="InterPro" id="IPR035938">
    <property type="entry name" value="Hemerythrin-like_sf"/>
</dbReference>
<dbReference type="InterPro" id="IPR012827">
    <property type="entry name" value="Hemerythrin_metal-bd"/>
</dbReference>
<dbReference type="InterPro" id="IPR050669">
    <property type="entry name" value="Hemerythrin"/>
</dbReference>
<evidence type="ECO:0000313" key="6">
    <source>
        <dbReference type="EMBL" id="BDG03085.1"/>
    </source>
</evidence>
<keyword evidence="2" id="KW-0561">Oxygen transport</keyword>
<name>A0ABN6MS31_9BACT</name>
<keyword evidence="4" id="KW-0408">Iron</keyword>
<dbReference type="RefSeq" id="WP_248360776.1">
    <property type="nucleotide sequence ID" value="NZ_AP025591.1"/>
</dbReference>
<reference evidence="7" key="1">
    <citation type="journal article" date="2022" name="Int. J. Syst. Evol. Microbiol.">
        <title>Anaeromyxobacter oryzae sp. nov., Anaeromyxobacter diazotrophicus sp. nov. and Anaeromyxobacter paludicola sp. nov., isolated from paddy soils.</title>
        <authorList>
            <person name="Itoh H."/>
            <person name="Xu Z."/>
            <person name="Mise K."/>
            <person name="Masuda Y."/>
            <person name="Ushijima N."/>
            <person name="Hayakawa C."/>
            <person name="Shiratori Y."/>
            <person name="Senoo K."/>
        </authorList>
    </citation>
    <scope>NUCLEOTIDE SEQUENCE [LARGE SCALE GENOMIC DNA]</scope>
    <source>
        <strain evidence="7">Red232</strain>
    </source>
</reference>
<dbReference type="InterPro" id="IPR016131">
    <property type="entry name" value="Haemerythrin_Fe_BS"/>
</dbReference>
<dbReference type="PANTHER" id="PTHR37164">
    <property type="entry name" value="BACTERIOHEMERYTHRIN"/>
    <property type="match status" value="1"/>
</dbReference>
<organism evidence="6 7">
    <name type="scientific">Anaeromyxobacter oryzae</name>
    <dbReference type="NCBI Taxonomy" id="2918170"/>
    <lineage>
        <taxon>Bacteria</taxon>
        <taxon>Pseudomonadati</taxon>
        <taxon>Myxococcota</taxon>
        <taxon>Myxococcia</taxon>
        <taxon>Myxococcales</taxon>
        <taxon>Cystobacterineae</taxon>
        <taxon>Anaeromyxobacteraceae</taxon>
        <taxon>Anaeromyxobacter</taxon>
    </lineage>
</organism>
<keyword evidence="7" id="KW-1185">Reference proteome</keyword>
<protein>
    <submittedName>
        <fullName evidence="6">Bacteriohemerythrin</fullName>
    </submittedName>
</protein>
<dbReference type="Proteomes" id="UP001162891">
    <property type="component" value="Chromosome"/>
</dbReference>
<accession>A0ABN6MS31</accession>
<keyword evidence="3" id="KW-0479">Metal-binding</keyword>
<evidence type="ECO:0000313" key="7">
    <source>
        <dbReference type="Proteomes" id="UP001162891"/>
    </source>
</evidence>
<evidence type="ECO:0000259" key="5">
    <source>
        <dbReference type="Pfam" id="PF01814"/>
    </source>
</evidence>
<evidence type="ECO:0000256" key="4">
    <source>
        <dbReference type="ARBA" id="ARBA00023004"/>
    </source>
</evidence>
<gene>
    <name evidence="6" type="ORF">AMOR_20810</name>
</gene>
<dbReference type="PANTHER" id="PTHR37164:SF1">
    <property type="entry name" value="BACTERIOHEMERYTHRIN"/>
    <property type="match status" value="1"/>
</dbReference>
<dbReference type="NCBIfam" id="TIGR02481">
    <property type="entry name" value="hemeryth_dom"/>
    <property type="match status" value="1"/>
</dbReference>
<dbReference type="SUPFAM" id="SSF47188">
    <property type="entry name" value="Hemerythrin-like"/>
    <property type="match status" value="1"/>
</dbReference>
<evidence type="ECO:0000256" key="1">
    <source>
        <dbReference type="ARBA" id="ARBA00010587"/>
    </source>
</evidence>
<dbReference type="PROSITE" id="PS00550">
    <property type="entry name" value="HEMERYTHRINS"/>
    <property type="match status" value="1"/>
</dbReference>
<keyword evidence="2" id="KW-0813">Transport</keyword>
<feature type="domain" description="Hemerythrin-like" evidence="5">
    <location>
        <begin position="13"/>
        <end position="129"/>
    </location>
</feature>
<dbReference type="EMBL" id="AP025591">
    <property type="protein sequence ID" value="BDG03085.1"/>
    <property type="molecule type" value="Genomic_DNA"/>
</dbReference>